<dbReference type="InterPro" id="IPR036291">
    <property type="entry name" value="NAD(P)-bd_dom_sf"/>
</dbReference>
<dbReference type="RefSeq" id="WP_160963839.1">
    <property type="nucleotide sequence ID" value="NZ_WVUD01000059.1"/>
</dbReference>
<dbReference type="Proteomes" id="UP000482487">
    <property type="component" value="Unassembled WGS sequence"/>
</dbReference>
<dbReference type="InterPro" id="IPR001509">
    <property type="entry name" value="Epimerase_deHydtase"/>
</dbReference>
<dbReference type="EMBL" id="WVUD01000059">
    <property type="protein sequence ID" value="MYL85145.1"/>
    <property type="molecule type" value="Genomic_DNA"/>
</dbReference>
<evidence type="ECO:0000256" key="1">
    <source>
        <dbReference type="ARBA" id="ARBA00007637"/>
    </source>
</evidence>
<dbReference type="OrthoDB" id="9769113at2"/>
<dbReference type="Gene3D" id="3.90.25.10">
    <property type="entry name" value="UDP-galactose 4-epimerase, domain 1"/>
    <property type="match status" value="1"/>
</dbReference>
<evidence type="ECO:0000313" key="3">
    <source>
        <dbReference type="EMBL" id="MYL85145.1"/>
    </source>
</evidence>
<reference evidence="3 4" key="1">
    <citation type="submission" date="2020-01" db="EMBL/GenBank/DDBJ databases">
        <title>Genome sequence of Desulfovibrio aerotolerans DSM 16695(T).</title>
        <authorList>
            <person name="Karnachuk O."/>
            <person name="Avakyan M."/>
            <person name="Mardanov A."/>
            <person name="Kadnikov V."/>
            <person name="Ravin N."/>
        </authorList>
    </citation>
    <scope>NUCLEOTIDE SEQUENCE [LARGE SCALE GENOMIC DNA]</scope>
    <source>
        <strain evidence="3 4">DSM 16695</strain>
    </source>
</reference>
<dbReference type="Gene3D" id="3.40.50.720">
    <property type="entry name" value="NAD(P)-binding Rossmann-like Domain"/>
    <property type="match status" value="1"/>
</dbReference>
<dbReference type="SUPFAM" id="SSF51735">
    <property type="entry name" value="NAD(P)-binding Rossmann-fold domains"/>
    <property type="match status" value="1"/>
</dbReference>
<evidence type="ECO:0000259" key="2">
    <source>
        <dbReference type="Pfam" id="PF01370"/>
    </source>
</evidence>
<evidence type="ECO:0000313" key="4">
    <source>
        <dbReference type="Proteomes" id="UP000482487"/>
    </source>
</evidence>
<comment type="caution">
    <text evidence="3">The sequence shown here is derived from an EMBL/GenBank/DDBJ whole genome shotgun (WGS) entry which is preliminary data.</text>
</comment>
<comment type="similarity">
    <text evidence="1">Belongs to the NAD(P)-dependent epimerase/dehydratase family.</text>
</comment>
<dbReference type="AlphaFoldDB" id="A0A7C9INJ7"/>
<protein>
    <submittedName>
        <fullName evidence="3">NAD-dependent epimerase/dehydratase family protein</fullName>
    </submittedName>
</protein>
<gene>
    <name evidence="3" type="ORF">GTA51_18735</name>
</gene>
<dbReference type="Pfam" id="PF01370">
    <property type="entry name" value="Epimerase"/>
    <property type="match status" value="1"/>
</dbReference>
<accession>A0A7C9INJ7</accession>
<organism evidence="3 4">
    <name type="scientific">Solidesulfovibrio aerotolerans</name>
    <dbReference type="NCBI Taxonomy" id="295255"/>
    <lineage>
        <taxon>Bacteria</taxon>
        <taxon>Pseudomonadati</taxon>
        <taxon>Thermodesulfobacteriota</taxon>
        <taxon>Desulfovibrionia</taxon>
        <taxon>Desulfovibrionales</taxon>
        <taxon>Desulfovibrionaceae</taxon>
        <taxon>Solidesulfovibrio</taxon>
    </lineage>
</organism>
<sequence>MQPANVQSARRALITGAGGFIGHHLVDLLHHEGWIVATTGVSEGGPGHHRLAALDADSLRSVVEAVSPDWIFHLAGTTSDSPTTQYTVNTCFGIHLLQAAARVNAGVLLTGSAAEYGPQHANPPSQYGRAVDECCPCQPVSTYGISKYAQSLHGLAASAGQPVIIVRPFNVLGKGMPEHLALGRFVRQALQLPATGDRCIHTGPLHGVRDFIHVRDCAQALIHLTETKDALGKVVNLCSGTGVSLAHLAECLIAQLSPAVRIQEAAPAKPVADVFVGTGAALRQLGLSIPPCALHQCIKEMLS</sequence>
<dbReference type="PANTHER" id="PTHR43000">
    <property type="entry name" value="DTDP-D-GLUCOSE 4,6-DEHYDRATASE-RELATED"/>
    <property type="match status" value="1"/>
</dbReference>
<name>A0A7C9INJ7_9BACT</name>
<proteinExistence type="inferred from homology"/>
<feature type="domain" description="NAD-dependent epimerase/dehydratase" evidence="2">
    <location>
        <begin position="12"/>
        <end position="237"/>
    </location>
</feature>
<keyword evidence="4" id="KW-1185">Reference proteome</keyword>